<evidence type="ECO:0000256" key="3">
    <source>
        <dbReference type="ARBA" id="ARBA00022989"/>
    </source>
</evidence>
<gene>
    <name evidence="8" type="ORF">caldi_04850</name>
</gene>
<feature type="domain" description="TMEM205-like" evidence="7">
    <location>
        <begin position="11"/>
        <end position="109"/>
    </location>
</feature>
<feature type="transmembrane region" description="Helical" evidence="6">
    <location>
        <begin position="51"/>
        <end position="71"/>
    </location>
</feature>
<evidence type="ECO:0000313" key="8">
    <source>
        <dbReference type="EMBL" id="BDG59395.1"/>
    </source>
</evidence>
<evidence type="ECO:0000256" key="6">
    <source>
        <dbReference type="SAM" id="Phobius"/>
    </source>
</evidence>
<feature type="compositionally biased region" description="Basic and acidic residues" evidence="5">
    <location>
        <begin position="155"/>
        <end position="175"/>
    </location>
</feature>
<dbReference type="InterPro" id="IPR025423">
    <property type="entry name" value="TMEM205-like"/>
</dbReference>
<evidence type="ECO:0000313" key="9">
    <source>
        <dbReference type="Proteomes" id="UP001163687"/>
    </source>
</evidence>
<sequence length="196" mass="20854">MRLWRAVEAVALGLWLGAMVGFGALVAPLLFQMVPSRSLAGDIAGAAIRRIDWLGAGLGVLAVVALVRTAPARPLRWLRLVLVLGMIGIAVANETYVRGRIDAIDAQRTRPLEEYAPEDPLRREFDRWHRTSVNLWGINMAIGAVALGWAAAEGGEARGREGRREARRGEAREPEPTGEGLGPGGPEGPAPGGSGV</sequence>
<reference evidence="8" key="1">
    <citation type="submission" date="2022-03" db="EMBL/GenBank/DDBJ databases">
        <title>Complete genome sequence of Caldinitratiruptor microaerophilus.</title>
        <authorList>
            <person name="Mukaiyama R."/>
            <person name="Nishiyama T."/>
            <person name="Ueda K."/>
        </authorList>
    </citation>
    <scope>NUCLEOTIDE SEQUENCE</scope>
    <source>
        <strain evidence="8">JCM 16183</strain>
    </source>
</reference>
<dbReference type="KEGG" id="cmic:caldi_04850"/>
<evidence type="ECO:0000256" key="5">
    <source>
        <dbReference type="SAM" id="MobiDB-lite"/>
    </source>
</evidence>
<name>A0AA35CLB0_9FIRM</name>
<feature type="region of interest" description="Disordered" evidence="5">
    <location>
        <begin position="155"/>
        <end position="196"/>
    </location>
</feature>
<keyword evidence="2 6" id="KW-0812">Transmembrane</keyword>
<organism evidence="8 9">
    <name type="scientific">Caldinitratiruptor microaerophilus</name>
    <dbReference type="NCBI Taxonomy" id="671077"/>
    <lineage>
        <taxon>Bacteria</taxon>
        <taxon>Bacillati</taxon>
        <taxon>Bacillota</taxon>
        <taxon>Clostridia</taxon>
        <taxon>Eubacteriales</taxon>
        <taxon>Symbiobacteriaceae</taxon>
        <taxon>Caldinitratiruptor</taxon>
    </lineage>
</organism>
<feature type="transmembrane region" description="Helical" evidence="6">
    <location>
        <begin position="12"/>
        <end position="31"/>
    </location>
</feature>
<proteinExistence type="predicted"/>
<dbReference type="GO" id="GO:0016020">
    <property type="term" value="C:membrane"/>
    <property type="evidence" value="ECO:0007669"/>
    <property type="project" value="UniProtKB-SubCell"/>
</dbReference>
<evidence type="ECO:0000256" key="4">
    <source>
        <dbReference type="ARBA" id="ARBA00023136"/>
    </source>
</evidence>
<evidence type="ECO:0000256" key="1">
    <source>
        <dbReference type="ARBA" id="ARBA00004370"/>
    </source>
</evidence>
<evidence type="ECO:0000259" key="7">
    <source>
        <dbReference type="Pfam" id="PF13664"/>
    </source>
</evidence>
<dbReference type="Pfam" id="PF13664">
    <property type="entry name" value="DUF4149"/>
    <property type="match status" value="1"/>
</dbReference>
<feature type="transmembrane region" description="Helical" evidence="6">
    <location>
        <begin position="77"/>
        <end position="97"/>
    </location>
</feature>
<keyword evidence="3 6" id="KW-1133">Transmembrane helix</keyword>
<comment type="subcellular location">
    <subcellularLocation>
        <location evidence="1">Membrane</location>
    </subcellularLocation>
</comment>
<accession>A0AA35CLB0</accession>
<dbReference type="RefSeq" id="WP_264843526.1">
    <property type="nucleotide sequence ID" value="NZ_AP025628.1"/>
</dbReference>
<feature type="compositionally biased region" description="Gly residues" evidence="5">
    <location>
        <begin position="179"/>
        <end position="196"/>
    </location>
</feature>
<dbReference type="Proteomes" id="UP001163687">
    <property type="component" value="Chromosome"/>
</dbReference>
<protein>
    <recommendedName>
        <fullName evidence="7">TMEM205-like domain-containing protein</fullName>
    </recommendedName>
</protein>
<dbReference type="EMBL" id="AP025628">
    <property type="protein sequence ID" value="BDG59395.1"/>
    <property type="molecule type" value="Genomic_DNA"/>
</dbReference>
<keyword evidence="9" id="KW-1185">Reference proteome</keyword>
<evidence type="ECO:0000256" key="2">
    <source>
        <dbReference type="ARBA" id="ARBA00022692"/>
    </source>
</evidence>
<keyword evidence="4 6" id="KW-0472">Membrane</keyword>
<dbReference type="AlphaFoldDB" id="A0AA35CLB0"/>